<dbReference type="Gene3D" id="3.30.70.100">
    <property type="match status" value="1"/>
</dbReference>
<dbReference type="PROSITE" id="PS51725">
    <property type="entry name" value="ABM"/>
    <property type="match status" value="1"/>
</dbReference>
<evidence type="ECO:0000259" key="1">
    <source>
        <dbReference type="PROSITE" id="PS51725"/>
    </source>
</evidence>
<dbReference type="PANTHER" id="PTHR34474">
    <property type="entry name" value="SIGNAL TRANSDUCTION PROTEIN TRAP"/>
    <property type="match status" value="1"/>
</dbReference>
<feature type="domain" description="ABM" evidence="1">
    <location>
        <begin position="66"/>
        <end position="156"/>
    </location>
</feature>
<dbReference type="InterPro" id="IPR007138">
    <property type="entry name" value="ABM_dom"/>
</dbReference>
<keyword evidence="2" id="KW-0560">Oxidoreductase</keyword>
<dbReference type="Proteomes" id="UP000298484">
    <property type="component" value="Unassembled WGS sequence"/>
</dbReference>
<dbReference type="RefSeq" id="WP_135109201.1">
    <property type="nucleotide sequence ID" value="NZ_SRHY01000005.1"/>
</dbReference>
<proteinExistence type="predicted"/>
<dbReference type="AlphaFoldDB" id="A0A4Y9AF00"/>
<reference evidence="2 3" key="1">
    <citation type="submission" date="2019-03" db="EMBL/GenBank/DDBJ databases">
        <title>Genome sequence of Lentibacillus salicampi ATCC BAA-719.</title>
        <authorList>
            <person name="Maclea K.S."/>
            <person name="Simoes Junior M."/>
        </authorList>
    </citation>
    <scope>NUCLEOTIDE SEQUENCE [LARGE SCALE GENOMIC DNA]</scope>
    <source>
        <strain evidence="2 3">ATCC BAA-719</strain>
    </source>
</reference>
<dbReference type="SUPFAM" id="SSF54909">
    <property type="entry name" value="Dimeric alpha+beta barrel"/>
    <property type="match status" value="1"/>
</dbReference>
<keyword evidence="3" id="KW-1185">Reference proteome</keyword>
<dbReference type="Pfam" id="PF03992">
    <property type="entry name" value="ABM"/>
    <property type="match status" value="1"/>
</dbReference>
<accession>A0A4Y9AF00</accession>
<organism evidence="2 3">
    <name type="scientific">Lentibacillus salicampi</name>
    <dbReference type="NCBI Taxonomy" id="175306"/>
    <lineage>
        <taxon>Bacteria</taxon>
        <taxon>Bacillati</taxon>
        <taxon>Bacillota</taxon>
        <taxon>Bacilli</taxon>
        <taxon>Bacillales</taxon>
        <taxon>Bacillaceae</taxon>
        <taxon>Lentibacillus</taxon>
    </lineage>
</organism>
<dbReference type="PANTHER" id="PTHR34474:SF2">
    <property type="entry name" value="SIGNAL TRANSDUCTION PROTEIN TRAP"/>
    <property type="match status" value="1"/>
</dbReference>
<dbReference type="EMBL" id="SRHY01000005">
    <property type="protein sequence ID" value="TFJ93540.1"/>
    <property type="molecule type" value="Genomic_DNA"/>
</dbReference>
<comment type="caution">
    <text evidence="2">The sequence shown here is derived from an EMBL/GenBank/DDBJ whole genome shotgun (WGS) entry which is preliminary data.</text>
</comment>
<dbReference type="InterPro" id="IPR050404">
    <property type="entry name" value="Heme-degrading_MO"/>
</dbReference>
<dbReference type="InterPro" id="IPR011008">
    <property type="entry name" value="Dimeric_a/b-barrel"/>
</dbReference>
<dbReference type="GO" id="GO:0004497">
    <property type="term" value="F:monooxygenase activity"/>
    <property type="evidence" value="ECO:0007669"/>
    <property type="project" value="UniProtKB-KW"/>
</dbReference>
<evidence type="ECO:0000313" key="2">
    <source>
        <dbReference type="EMBL" id="TFJ93540.1"/>
    </source>
</evidence>
<keyword evidence="2" id="KW-0503">Monooxygenase</keyword>
<gene>
    <name evidence="2" type="ORF">E4U82_06155</name>
</gene>
<sequence length="166" mass="19173">MNAFMTKGTFDFLKKMPEKHPNIDFFFMRENTSTLIYYEGEKKNIFASGKEYESVTQSGTLQKNGYVVMNNIPVADDGKAIFEDKFKQRRGNVESAPGFQAFRLLRPKKGNTYVAMTQWASESDFDNWKNSDEFKQAHKDGGDVKPPAYFLDRPFVTNYHMVDMEG</sequence>
<protein>
    <submittedName>
        <fullName evidence="2">Antibiotic biosynthesis monooxygenase</fullName>
    </submittedName>
</protein>
<name>A0A4Y9AF00_9BACI</name>
<dbReference type="OrthoDB" id="2352283at2"/>
<evidence type="ECO:0000313" key="3">
    <source>
        <dbReference type="Proteomes" id="UP000298484"/>
    </source>
</evidence>